<dbReference type="InterPro" id="IPR036116">
    <property type="entry name" value="FN3_sf"/>
</dbReference>
<proteinExistence type="predicted"/>
<dbReference type="InterPro" id="IPR003961">
    <property type="entry name" value="FN3_dom"/>
</dbReference>
<accession>L0GYC6</accession>
<dbReference type="KEGG" id="tmb:Thimo_3087"/>
<feature type="domain" description="Fibronectin type-III" evidence="2">
    <location>
        <begin position="33"/>
        <end position="126"/>
    </location>
</feature>
<dbReference type="AlphaFoldDB" id="L0GYC6"/>
<dbReference type="EMBL" id="CP003051">
    <property type="protein sequence ID" value="AGA91773.1"/>
    <property type="molecule type" value="Genomic_DNA"/>
</dbReference>
<dbReference type="CDD" id="cd00063">
    <property type="entry name" value="FN3"/>
    <property type="match status" value="1"/>
</dbReference>
<reference evidence="3 4" key="1">
    <citation type="submission" date="2011-09" db="EMBL/GenBank/DDBJ databases">
        <title>Complete sequence of chromosome of Thioflavicoccus mobilis 8321.</title>
        <authorList>
            <consortium name="US DOE Joint Genome Institute"/>
            <person name="Lucas S."/>
            <person name="Han J."/>
            <person name="Lapidus A."/>
            <person name="Cheng J.-F."/>
            <person name="Goodwin L."/>
            <person name="Pitluck S."/>
            <person name="Peters L."/>
            <person name="Ovchinnikova G."/>
            <person name="Lu M."/>
            <person name="Detter J.C."/>
            <person name="Han C."/>
            <person name="Tapia R."/>
            <person name="Land M."/>
            <person name="Hauser L."/>
            <person name="Kyrpides N."/>
            <person name="Ivanova N."/>
            <person name="Pagani I."/>
            <person name="Vogl K."/>
            <person name="Liu Z."/>
            <person name="Imhoff J."/>
            <person name="Thiel V."/>
            <person name="Frigaard N.-U."/>
            <person name="Bryant D."/>
            <person name="Woyke T."/>
        </authorList>
    </citation>
    <scope>NUCLEOTIDE SEQUENCE [LARGE SCALE GENOMIC DNA]</scope>
    <source>
        <strain evidence="3 4">8321</strain>
    </source>
</reference>
<dbReference type="Gene3D" id="2.60.40.10">
    <property type="entry name" value="Immunoglobulins"/>
    <property type="match status" value="2"/>
</dbReference>
<gene>
    <name evidence="3" type="ORF">Thimo_3087</name>
</gene>
<organism evidence="3 4">
    <name type="scientific">Thioflavicoccus mobilis 8321</name>
    <dbReference type="NCBI Taxonomy" id="765912"/>
    <lineage>
        <taxon>Bacteria</taxon>
        <taxon>Pseudomonadati</taxon>
        <taxon>Pseudomonadota</taxon>
        <taxon>Gammaproteobacteria</taxon>
        <taxon>Chromatiales</taxon>
        <taxon>Chromatiaceae</taxon>
        <taxon>Thioflavicoccus</taxon>
    </lineage>
</organism>
<dbReference type="CDD" id="cd00146">
    <property type="entry name" value="PKD"/>
    <property type="match status" value="1"/>
</dbReference>
<evidence type="ECO:0000259" key="1">
    <source>
        <dbReference type="PROSITE" id="PS50093"/>
    </source>
</evidence>
<protein>
    <submittedName>
        <fullName evidence="3">PDK repeat-containing protein</fullName>
    </submittedName>
</protein>
<keyword evidence="4" id="KW-1185">Reference proteome</keyword>
<dbReference type="STRING" id="765912.Thimo_3087"/>
<dbReference type="Proteomes" id="UP000010816">
    <property type="component" value="Chromosome"/>
</dbReference>
<evidence type="ECO:0000259" key="2">
    <source>
        <dbReference type="PROSITE" id="PS50853"/>
    </source>
</evidence>
<dbReference type="SUPFAM" id="SSF49299">
    <property type="entry name" value="PKD domain"/>
    <property type="match status" value="1"/>
</dbReference>
<evidence type="ECO:0000313" key="4">
    <source>
        <dbReference type="Proteomes" id="UP000010816"/>
    </source>
</evidence>
<dbReference type="InterPro" id="IPR013783">
    <property type="entry name" value="Ig-like_fold"/>
</dbReference>
<evidence type="ECO:0000313" key="3">
    <source>
        <dbReference type="EMBL" id="AGA91773.1"/>
    </source>
</evidence>
<dbReference type="InterPro" id="IPR035986">
    <property type="entry name" value="PKD_dom_sf"/>
</dbReference>
<dbReference type="eggNOG" id="COG3291">
    <property type="taxonomic scope" value="Bacteria"/>
</dbReference>
<name>L0GYC6_9GAMM</name>
<sequence>MRTQYPRVSESAFPRVSLLCGFLTRSSLLALVLVAGLSASTELRAAAAEAGLGWDPVDDERVTHYEVYWGEASGTYEHTLTATSNVANLPGLVEGQTYYAAVKACSEALDLCSDFSEELVFTADYAEPIAGFNVDKTAGEAPLTVTFANTSEGVIEQCEWALEDGATLSGCTLAYTFDTAGSYSVSLTVTGPGGTATMDRADLIEVTAPPPDSDPGTDPVADLPLEAGDVLVDRDWQWIDFQQTYAEPIVIAKSLSSLDEAPAVVRIDGVESGGFWVRVQNWDELDDSHATEAVGYLVVERGIHQLPDGQWLEADLLDLDGTSERQVDFIAPFAEEPVVISNLMSANDPAAVTTRQRYISKSGLSVQLQGAEANDVPHGAETVAYLAWESSVGEINGVPFVVGATGDEVTDEPQHVSYGTSAGAPPVLLMDMQSRDGRDTANLRWQDKVSVAFDVWVDEEQSRDSEVRHTNETVGYIALFTETTPFDSAPADIIEVGEIEADSTPQRVDFARTFTDPVVIAKAMSANETDPYLVRITDVDATGFSLRLQEWQYLDGVHGTEHVAYMVVERGRHQLPNGAWIEADELTTEATNAFVPATYRSPFLSSPIVLTSLASDNDTWPATVRVRNVGLGGFEIGLRMEEAAKQVHGAETVSYVAWPRSQVEWDGLHIEAGATGDTVTHSRYTVSYAAEAAVPPLIYIGMQSTDGGDTAETRCDRWDGTSLDLWIEEEQSRNTEIIHTTETVGYLVISDLVDLLP</sequence>
<feature type="domain" description="PKD" evidence="1">
    <location>
        <begin position="128"/>
        <end position="207"/>
    </location>
</feature>
<dbReference type="InterPro" id="IPR022409">
    <property type="entry name" value="PKD/Chitinase_dom"/>
</dbReference>
<dbReference type="HOGENOM" id="CLU_367981_0_0_6"/>
<dbReference type="Pfam" id="PF18911">
    <property type="entry name" value="PKD_4"/>
    <property type="match status" value="1"/>
</dbReference>
<dbReference type="SUPFAM" id="SSF49265">
    <property type="entry name" value="Fibronectin type III"/>
    <property type="match status" value="1"/>
</dbReference>
<dbReference type="InterPro" id="IPR000601">
    <property type="entry name" value="PKD_dom"/>
</dbReference>
<dbReference type="PROSITE" id="PS50853">
    <property type="entry name" value="FN3"/>
    <property type="match status" value="1"/>
</dbReference>
<dbReference type="PROSITE" id="PS50093">
    <property type="entry name" value="PKD"/>
    <property type="match status" value="1"/>
</dbReference>
<dbReference type="SMART" id="SM00089">
    <property type="entry name" value="PKD"/>
    <property type="match status" value="1"/>
</dbReference>